<keyword evidence="3" id="KW-1185">Reference proteome</keyword>
<evidence type="ECO:0000313" key="2">
    <source>
        <dbReference type="EMBL" id="KAK0456356.1"/>
    </source>
</evidence>
<accession>A0AA39KAQ0</accession>
<gene>
    <name evidence="2" type="ORF">EV421DRAFT_1920534</name>
</gene>
<dbReference type="EMBL" id="JAUEPT010000001">
    <property type="protein sequence ID" value="KAK0456356.1"/>
    <property type="molecule type" value="Genomic_DNA"/>
</dbReference>
<name>A0AA39KAQ0_9AGAR</name>
<reference evidence="2" key="1">
    <citation type="submission" date="2023-06" db="EMBL/GenBank/DDBJ databases">
        <authorList>
            <consortium name="Lawrence Berkeley National Laboratory"/>
            <person name="Ahrendt S."/>
            <person name="Sahu N."/>
            <person name="Indic B."/>
            <person name="Wong-Bajracharya J."/>
            <person name="Merenyi Z."/>
            <person name="Ke H.-M."/>
            <person name="Monk M."/>
            <person name="Kocsube S."/>
            <person name="Drula E."/>
            <person name="Lipzen A."/>
            <person name="Balint B."/>
            <person name="Henrissat B."/>
            <person name="Andreopoulos B."/>
            <person name="Martin F.M."/>
            <person name="Harder C.B."/>
            <person name="Rigling D."/>
            <person name="Ford K.L."/>
            <person name="Foster G.D."/>
            <person name="Pangilinan J."/>
            <person name="Papanicolaou A."/>
            <person name="Barry K."/>
            <person name="LaButti K."/>
            <person name="Viragh M."/>
            <person name="Koriabine M."/>
            <person name="Yan M."/>
            <person name="Riley R."/>
            <person name="Champramary S."/>
            <person name="Plett K.L."/>
            <person name="Tsai I.J."/>
            <person name="Slot J."/>
            <person name="Sipos G."/>
            <person name="Plett J."/>
            <person name="Nagy L.G."/>
            <person name="Grigoriev I.V."/>
        </authorList>
    </citation>
    <scope>NUCLEOTIDE SEQUENCE</scope>
    <source>
        <strain evidence="2">FPL87.14</strain>
    </source>
</reference>
<dbReference type="AlphaFoldDB" id="A0AA39KAQ0"/>
<sequence length="663" mass="72174">MRENPGVHDVMRAWPLPVQVPTCSATITIESQPRGQLYTMDFHFTPNLGQSVHVPISYLHTTTAELCFSAIVDSSDYEQLQRDKGKVQLWSDLPVNGRRAGEWGESAFQESIPLEDDELALGLDKENGDKHVLSLVVPIPYAAHIHRQFSFTYRIAYPSGDIKWLGSFGHNGSLVLEETQLDERIGLLGEGWSRNDEGTHVWNAGSNVTESVLIAKAFYPEHWNVRAVGTDSLLSQPQNACLLFLVPVIHGSPILLPQTFVLSASQGTTITFTPTGDITASGSSSVHLECFDRHDSSVADFVHRAFAFCSSTKCQLLSTSDRHAVVTTPLDQYPVIADVVPLSTSILSSQISIEWTKFTPLTAEFPLSLFSPGISRARFYDSADQHPENIRFLVPPTGGQFVLTPLYTLENKNSQEFQLAILQSHLLVPSSSFRDRQILPTPPPSPFLHPIAHLSPIESRFNASSNSISEMGIGSSGRGTPDSSDSDTTADGLSVNKERGIMVSIKHVLAAISLFFSLLFRKLLGHSPPSTQAAGGVTEVEEQSRSIDETTPLLNDHSRGKGPSTVESSPMIETADETAVSRHTPTSPLASIFVDFLSGGTISCILRDPVASTVGLSLYKDVSIRLGGRSIEPQNVRTLQDGCVLFDLETGATKPELAVFTTA</sequence>
<dbReference type="Proteomes" id="UP001175226">
    <property type="component" value="Unassembled WGS sequence"/>
</dbReference>
<feature type="region of interest" description="Disordered" evidence="1">
    <location>
        <begin position="468"/>
        <end position="492"/>
    </location>
</feature>
<comment type="caution">
    <text evidence="2">The sequence shown here is derived from an EMBL/GenBank/DDBJ whole genome shotgun (WGS) entry which is preliminary data.</text>
</comment>
<feature type="compositionally biased region" description="Low complexity" evidence="1">
    <location>
        <begin position="478"/>
        <end position="492"/>
    </location>
</feature>
<organism evidence="2 3">
    <name type="scientific">Armillaria borealis</name>
    <dbReference type="NCBI Taxonomy" id="47425"/>
    <lineage>
        <taxon>Eukaryota</taxon>
        <taxon>Fungi</taxon>
        <taxon>Dikarya</taxon>
        <taxon>Basidiomycota</taxon>
        <taxon>Agaricomycotina</taxon>
        <taxon>Agaricomycetes</taxon>
        <taxon>Agaricomycetidae</taxon>
        <taxon>Agaricales</taxon>
        <taxon>Marasmiineae</taxon>
        <taxon>Physalacriaceae</taxon>
        <taxon>Armillaria</taxon>
    </lineage>
</organism>
<proteinExistence type="predicted"/>
<protein>
    <submittedName>
        <fullName evidence="2">Uncharacterized protein</fullName>
    </submittedName>
</protein>
<evidence type="ECO:0000313" key="3">
    <source>
        <dbReference type="Proteomes" id="UP001175226"/>
    </source>
</evidence>
<evidence type="ECO:0000256" key="1">
    <source>
        <dbReference type="SAM" id="MobiDB-lite"/>
    </source>
</evidence>
<feature type="region of interest" description="Disordered" evidence="1">
    <location>
        <begin position="530"/>
        <end position="570"/>
    </location>
</feature>